<dbReference type="Gene3D" id="2.10.109.10">
    <property type="entry name" value="Umud Fragment, subunit A"/>
    <property type="match status" value="1"/>
</dbReference>
<evidence type="ECO:0000256" key="2">
    <source>
        <dbReference type="ARBA" id="ARBA00023125"/>
    </source>
</evidence>
<dbReference type="InterPro" id="IPR015927">
    <property type="entry name" value="Peptidase_S24_S26A/B/C"/>
</dbReference>
<dbReference type="InterPro" id="IPR010982">
    <property type="entry name" value="Lambda_DNA-bd_dom_sf"/>
</dbReference>
<dbReference type="Gene3D" id="1.10.260.40">
    <property type="entry name" value="lambda repressor-like DNA-binding domains"/>
    <property type="match status" value="1"/>
</dbReference>
<dbReference type="EMBL" id="MVJN01000005">
    <property type="protein sequence ID" value="RAP36652.1"/>
    <property type="molecule type" value="Genomic_DNA"/>
</dbReference>
<sequence>MNIKDKIGQRIMQERKAKKLTRKALAELTDDLKESRINNWERGTRTPGPEEIKQLATALEVSPAYLMCLTDVRHPQIAKTHIQGLVPLLNAQEACIAKDNLTVIIKLEDESSRCFIPISSSFNFSITENTFALKMFDDSMDPEVRVNDILIIDPDISPLPGSLVLAKIDNSEKAIVRKYKQLTISKNNKFELIALNPNWGNIQSGEEIECELLGTVIGLNRVFQ</sequence>
<feature type="domain" description="HTH cro/C1-type" evidence="4">
    <location>
        <begin position="11"/>
        <end position="66"/>
    </location>
</feature>
<dbReference type="RefSeq" id="WP_112219383.1">
    <property type="nucleotide sequence ID" value="NZ_MVJN01000005.1"/>
</dbReference>
<dbReference type="AlphaFoldDB" id="A0A364LJE5"/>
<name>A0A364LJE5_9GAMM</name>
<dbReference type="InterPro" id="IPR039418">
    <property type="entry name" value="LexA-like"/>
</dbReference>
<evidence type="ECO:0000313" key="5">
    <source>
        <dbReference type="EMBL" id="RAP36652.1"/>
    </source>
</evidence>
<protein>
    <submittedName>
        <fullName evidence="5">LexA family transcriptional repressor</fullName>
    </submittedName>
</protein>
<proteinExistence type="predicted"/>
<evidence type="ECO:0000256" key="1">
    <source>
        <dbReference type="ARBA" id="ARBA00023015"/>
    </source>
</evidence>
<dbReference type="PANTHER" id="PTHR40661">
    <property type="match status" value="1"/>
</dbReference>
<evidence type="ECO:0000313" key="6">
    <source>
        <dbReference type="Proteomes" id="UP000249458"/>
    </source>
</evidence>
<dbReference type="InterPro" id="IPR001387">
    <property type="entry name" value="Cro/C1-type_HTH"/>
</dbReference>
<dbReference type="Pfam" id="PF00717">
    <property type="entry name" value="Peptidase_S24"/>
    <property type="match status" value="1"/>
</dbReference>
<dbReference type="CDD" id="cd00093">
    <property type="entry name" value="HTH_XRE"/>
    <property type="match status" value="1"/>
</dbReference>
<comment type="caution">
    <text evidence="5">The sequence shown here is derived from an EMBL/GenBank/DDBJ whole genome shotgun (WGS) entry which is preliminary data.</text>
</comment>
<reference evidence="5 6" key="1">
    <citation type="submission" date="2017-02" db="EMBL/GenBank/DDBJ databases">
        <title>Legionella quilivanii strain from human: case report and whole genome sequencing analysis.</title>
        <authorList>
            <person name="Lalancette C."/>
            <person name="Leduc J.-M."/>
            <person name="Levesque S."/>
            <person name="Fournier E."/>
            <person name="Saoud J."/>
            <person name="Faucher S.P."/>
            <person name="Bernard K."/>
            <person name="Martineau C."/>
            <person name="Longtin J."/>
        </authorList>
    </citation>
    <scope>NUCLEOTIDE SEQUENCE [LARGE SCALE GENOMIC DNA]</scope>
    <source>
        <strain evidence="5 6">ID143958</strain>
    </source>
</reference>
<dbReference type="CDD" id="cd06529">
    <property type="entry name" value="S24_LexA-like"/>
    <property type="match status" value="1"/>
</dbReference>
<dbReference type="InterPro" id="IPR036286">
    <property type="entry name" value="LexA/Signal_pep-like_sf"/>
</dbReference>
<dbReference type="GO" id="GO:0003677">
    <property type="term" value="F:DNA binding"/>
    <property type="evidence" value="ECO:0007669"/>
    <property type="project" value="UniProtKB-KW"/>
</dbReference>
<dbReference type="SMART" id="SM00530">
    <property type="entry name" value="HTH_XRE"/>
    <property type="match status" value="1"/>
</dbReference>
<gene>
    <name evidence="5" type="ORF">B1207_07555</name>
</gene>
<dbReference type="PROSITE" id="PS50943">
    <property type="entry name" value="HTH_CROC1"/>
    <property type="match status" value="1"/>
</dbReference>
<keyword evidence="3" id="KW-0804">Transcription</keyword>
<dbReference type="PANTHER" id="PTHR40661:SF3">
    <property type="entry name" value="FELS-1 PROPHAGE TRANSCRIPTIONAL REGULATOR"/>
    <property type="match status" value="1"/>
</dbReference>
<dbReference type="SUPFAM" id="SSF51306">
    <property type="entry name" value="LexA/Signal peptidase"/>
    <property type="match status" value="1"/>
</dbReference>
<organism evidence="5 6">
    <name type="scientific">Legionella quinlivanii</name>
    <dbReference type="NCBI Taxonomy" id="45073"/>
    <lineage>
        <taxon>Bacteria</taxon>
        <taxon>Pseudomonadati</taxon>
        <taxon>Pseudomonadota</taxon>
        <taxon>Gammaproteobacteria</taxon>
        <taxon>Legionellales</taxon>
        <taxon>Legionellaceae</taxon>
        <taxon>Legionella</taxon>
    </lineage>
</organism>
<evidence type="ECO:0000256" key="3">
    <source>
        <dbReference type="ARBA" id="ARBA00023163"/>
    </source>
</evidence>
<accession>A0A364LJE5</accession>
<evidence type="ECO:0000259" key="4">
    <source>
        <dbReference type="PROSITE" id="PS50943"/>
    </source>
</evidence>
<keyword evidence="2" id="KW-0238">DNA-binding</keyword>
<dbReference type="Pfam" id="PF01381">
    <property type="entry name" value="HTH_3"/>
    <property type="match status" value="1"/>
</dbReference>
<dbReference type="SUPFAM" id="SSF47413">
    <property type="entry name" value="lambda repressor-like DNA-binding domains"/>
    <property type="match status" value="1"/>
</dbReference>
<dbReference type="Proteomes" id="UP000249458">
    <property type="component" value="Unassembled WGS sequence"/>
</dbReference>
<keyword evidence="1" id="KW-0805">Transcription regulation</keyword>